<dbReference type="InterPro" id="IPR017900">
    <property type="entry name" value="4Fe4S_Fe_S_CS"/>
</dbReference>
<dbReference type="OrthoDB" id="1091152at2"/>
<evidence type="ECO:0000256" key="3">
    <source>
        <dbReference type="ARBA" id="ARBA00023002"/>
    </source>
</evidence>
<evidence type="ECO:0000256" key="4">
    <source>
        <dbReference type="ARBA" id="ARBA00023004"/>
    </source>
</evidence>
<name>A0A2V4A072_9BACT</name>
<comment type="similarity">
    <text evidence="1">Belongs to the nitroreductase family.</text>
</comment>
<keyword evidence="3" id="KW-0560">Oxidoreductase</keyword>
<dbReference type="SUPFAM" id="SSF55469">
    <property type="entry name" value="FMN-dependent nitroreductase-like"/>
    <property type="match status" value="1"/>
</dbReference>
<dbReference type="Gene3D" id="3.40.109.10">
    <property type="entry name" value="NADH Oxidase"/>
    <property type="match status" value="1"/>
</dbReference>
<evidence type="ECO:0000256" key="1">
    <source>
        <dbReference type="ARBA" id="ARBA00007118"/>
    </source>
</evidence>
<dbReference type="PROSITE" id="PS00198">
    <property type="entry name" value="4FE4S_FER_1"/>
    <property type="match status" value="2"/>
</dbReference>
<dbReference type="EMBL" id="QFLI01000002">
    <property type="protein sequence ID" value="PXY01976.1"/>
    <property type="molecule type" value="Genomic_DNA"/>
</dbReference>
<dbReference type="Proteomes" id="UP000248079">
    <property type="component" value="Unassembled WGS sequence"/>
</dbReference>
<dbReference type="Pfam" id="PF00881">
    <property type="entry name" value="Nitroreductase"/>
    <property type="match status" value="1"/>
</dbReference>
<protein>
    <submittedName>
        <fullName evidence="7">Nitroreductase</fullName>
    </submittedName>
</protein>
<accession>A0A2V4A072</accession>
<dbReference type="InterPro" id="IPR017896">
    <property type="entry name" value="4Fe4S_Fe-S-bd"/>
</dbReference>
<evidence type="ECO:0000313" key="7">
    <source>
        <dbReference type="EMBL" id="PXY01976.1"/>
    </source>
</evidence>
<feature type="domain" description="4Fe-4S ferredoxin-type" evidence="6">
    <location>
        <begin position="35"/>
        <end position="65"/>
    </location>
</feature>
<dbReference type="GO" id="GO:0051536">
    <property type="term" value="F:iron-sulfur cluster binding"/>
    <property type="evidence" value="ECO:0007669"/>
    <property type="project" value="UniProtKB-KW"/>
</dbReference>
<gene>
    <name evidence="7" type="ORF">DF185_04815</name>
</gene>
<dbReference type="PANTHER" id="PTHR43673:SF10">
    <property type="entry name" value="NADH DEHYDROGENASE_NAD(P)H NITROREDUCTASE XCC3605-RELATED"/>
    <property type="match status" value="1"/>
</dbReference>
<dbReference type="GO" id="GO:0046872">
    <property type="term" value="F:metal ion binding"/>
    <property type="evidence" value="ECO:0007669"/>
    <property type="project" value="UniProtKB-KW"/>
</dbReference>
<dbReference type="GO" id="GO:0016491">
    <property type="term" value="F:oxidoreductase activity"/>
    <property type="evidence" value="ECO:0007669"/>
    <property type="project" value="UniProtKB-KW"/>
</dbReference>
<keyword evidence="2" id="KW-0479">Metal-binding</keyword>
<feature type="domain" description="4Fe-4S ferredoxin-type" evidence="6">
    <location>
        <begin position="5"/>
        <end position="34"/>
    </location>
</feature>
<dbReference type="RefSeq" id="WP_110359610.1">
    <property type="nucleotide sequence ID" value="NZ_QFLI01000002.1"/>
</dbReference>
<reference evidence="7 8" key="1">
    <citation type="submission" date="2018-05" db="EMBL/GenBank/DDBJ databases">
        <title>Marinifilum breve JC075T sp. nov., a marine bacterium isolated from Yongle Blue Hole in the South China Sea.</title>
        <authorList>
            <person name="Fu T."/>
        </authorList>
    </citation>
    <scope>NUCLEOTIDE SEQUENCE [LARGE SCALE GENOMIC DNA]</scope>
    <source>
        <strain evidence="7 8">JC075</strain>
    </source>
</reference>
<comment type="caution">
    <text evidence="7">The sequence shown here is derived from an EMBL/GenBank/DDBJ whole genome shotgun (WGS) entry which is preliminary data.</text>
</comment>
<evidence type="ECO:0000256" key="5">
    <source>
        <dbReference type="ARBA" id="ARBA00023014"/>
    </source>
</evidence>
<dbReference type="SUPFAM" id="SSF54862">
    <property type="entry name" value="4Fe-4S ferredoxins"/>
    <property type="match status" value="1"/>
</dbReference>
<dbReference type="PANTHER" id="PTHR43673">
    <property type="entry name" value="NAD(P)H NITROREDUCTASE YDGI-RELATED"/>
    <property type="match status" value="1"/>
</dbReference>
<dbReference type="InterPro" id="IPR000415">
    <property type="entry name" value="Nitroreductase-like"/>
</dbReference>
<proteinExistence type="inferred from homology"/>
<sequence length="278" mass="30968">MNNMLDFKVDESKCTTCGLCAGDCPMGIINMNQLPSIESEEEQLCLKCQHCMAVCPTGALSILGKEPENSLKNSRTLPDPKLMSEMIKNRRSVRKYKKEVLDKEFINELLETASYAPTGHNDNGVHFTVIDETNTMQQFREMVYASIKKAGDAGEIKPPMDFIYGLQKLWEHTGEDRLFWKAPHLVIASAPSTNVTPVEDSLIALSYFELLVNANGIGTLWDGMIKWAINDLDTDLRKALGIPGDHKIGYAMLFGKPAIKYPRAIQSEGIHISSVSLK</sequence>
<organism evidence="7 8">
    <name type="scientific">Marinifilum breve</name>
    <dbReference type="NCBI Taxonomy" id="2184082"/>
    <lineage>
        <taxon>Bacteria</taxon>
        <taxon>Pseudomonadati</taxon>
        <taxon>Bacteroidota</taxon>
        <taxon>Bacteroidia</taxon>
        <taxon>Marinilabiliales</taxon>
        <taxon>Marinifilaceae</taxon>
    </lineage>
</organism>
<dbReference type="PROSITE" id="PS51379">
    <property type="entry name" value="4FE4S_FER_2"/>
    <property type="match status" value="2"/>
</dbReference>
<dbReference type="CDD" id="cd02143">
    <property type="entry name" value="nitroreductase_FeS-like"/>
    <property type="match status" value="1"/>
</dbReference>
<dbReference type="InterPro" id="IPR029479">
    <property type="entry name" value="Nitroreductase"/>
</dbReference>
<evidence type="ECO:0000313" key="8">
    <source>
        <dbReference type="Proteomes" id="UP000248079"/>
    </source>
</evidence>
<dbReference type="AlphaFoldDB" id="A0A2V4A072"/>
<keyword evidence="8" id="KW-1185">Reference proteome</keyword>
<dbReference type="Gene3D" id="3.30.70.20">
    <property type="match status" value="1"/>
</dbReference>
<evidence type="ECO:0000256" key="2">
    <source>
        <dbReference type="ARBA" id="ARBA00022723"/>
    </source>
</evidence>
<dbReference type="Pfam" id="PF13187">
    <property type="entry name" value="Fer4_9"/>
    <property type="match status" value="1"/>
</dbReference>
<evidence type="ECO:0000259" key="6">
    <source>
        <dbReference type="PROSITE" id="PS51379"/>
    </source>
</evidence>
<keyword evidence="4" id="KW-0408">Iron</keyword>
<keyword evidence="5" id="KW-0411">Iron-sulfur</keyword>